<dbReference type="GO" id="GO:0016323">
    <property type="term" value="C:basolateral plasma membrane"/>
    <property type="evidence" value="ECO:0007669"/>
    <property type="project" value="UniProtKB-SubCell"/>
</dbReference>
<evidence type="ECO:0000256" key="11">
    <source>
        <dbReference type="ARBA" id="ARBA00023136"/>
    </source>
</evidence>
<keyword evidence="11 26" id="KW-0472">Membrane</keyword>
<evidence type="ECO:0000256" key="16">
    <source>
        <dbReference type="ARBA" id="ARBA00050554"/>
    </source>
</evidence>
<comment type="catalytic activity">
    <reaction evidence="16">
        <text>L-aspartate(out) = L-aspartate(in)</text>
        <dbReference type="Rhea" id="RHEA:66332"/>
        <dbReference type="ChEBI" id="CHEBI:29991"/>
    </reaction>
    <physiologicalReaction direction="left-to-right" evidence="16">
        <dbReference type="Rhea" id="RHEA:66333"/>
    </physiologicalReaction>
</comment>
<gene>
    <name evidence="28" type="primary">Slc17a5</name>
    <name evidence="28" type="ORF">TNCT_280301</name>
</gene>
<dbReference type="OrthoDB" id="2985014at2759"/>
<dbReference type="AlphaFoldDB" id="A0A8X6G451"/>
<comment type="subcellular location">
    <subcellularLocation>
        <location evidence="2">Basolateral cell membrane</location>
        <topology evidence="2">Multi-pass membrane protein</topology>
    </subcellularLocation>
    <subcellularLocation>
        <location evidence="3">Cytoplasmic vesicle</location>
        <location evidence="3">Secretory vesicle membrane</location>
        <topology evidence="3">Multi-pass membrane protein</topology>
    </subcellularLocation>
    <subcellularLocation>
        <location evidence="1">Cytoplasmic vesicle</location>
        <location evidence="1">Secretory vesicle</location>
        <location evidence="1">Synaptic vesicle membrane</location>
    </subcellularLocation>
    <subcellularLocation>
        <location evidence="4">Lysosome membrane</location>
    </subcellularLocation>
</comment>
<evidence type="ECO:0000256" key="9">
    <source>
        <dbReference type="ARBA" id="ARBA00022989"/>
    </source>
</evidence>
<keyword evidence="6" id="KW-1003">Cell membrane</keyword>
<keyword evidence="14" id="KW-0968">Cytoplasmic vesicle</keyword>
<keyword evidence="12" id="KW-0325">Glycoprotein</keyword>
<evidence type="ECO:0000256" key="1">
    <source>
        <dbReference type="ARBA" id="ARBA00004432"/>
    </source>
</evidence>
<feature type="transmembrane region" description="Helical" evidence="26">
    <location>
        <begin position="172"/>
        <end position="194"/>
    </location>
</feature>
<evidence type="ECO:0000256" key="12">
    <source>
        <dbReference type="ARBA" id="ARBA00023180"/>
    </source>
</evidence>
<dbReference type="Pfam" id="PF07690">
    <property type="entry name" value="MFS_1"/>
    <property type="match status" value="1"/>
</dbReference>
<dbReference type="GO" id="GO:0015293">
    <property type="term" value="F:symporter activity"/>
    <property type="evidence" value="ECO:0007669"/>
    <property type="project" value="UniProtKB-KW"/>
</dbReference>
<sequence>RNKMLLPQEIHHDSTRMLRMFNIYAMRVNLSVAMVAMVNNTTPMSSNQTYQETECSNLVRYEPPKENEGFKGEQYNWDSKVQGLILGSFFYGYIATQLPGGILAERIGAKWLYGGGTLVTAVFSLLTPLAASWGTATFITVRVLEGLGEGVTFPAVNSMIGRWSPKTERSRISTIIFTGSQMGNVIAMPVSGWLSSTDLLGGWPSVFYVFGSLGCVWFLAWSVFIYETPSQHPNISKEELLFIEQNKDENTKQKNDIPWKDIFTSLPMWAVIVAHFGHNFGFLILLTEMPTYLSTILHFDIKSNGILSALPYVVQAMSAWLASYLADRIRESGRLSITNIRKVSNSIGLFGPAICLLGVTVSGCRPELIVALLSMALALNGFIYSGFNITHVDMSPEYAGTIFGITNAISNVCGIIGPMIVGYFTASGATVANWSDVFYVTAAVYTLGAVFYAIFASAELQPWGARNSDQEKKYNLESSKS</sequence>
<keyword evidence="13" id="KW-0458">Lysosome</keyword>
<evidence type="ECO:0000256" key="23">
    <source>
        <dbReference type="ARBA" id="ARBA00080244"/>
    </source>
</evidence>
<feature type="transmembrane region" description="Helical" evidence="26">
    <location>
        <begin position="347"/>
        <end position="363"/>
    </location>
</feature>
<evidence type="ECO:0000256" key="5">
    <source>
        <dbReference type="ARBA" id="ARBA00022448"/>
    </source>
</evidence>
<dbReference type="FunFam" id="1.20.1250.20:FF:000003">
    <property type="entry name" value="Solute carrier family 17 member 3"/>
    <property type="match status" value="1"/>
</dbReference>
<dbReference type="InterPro" id="IPR050382">
    <property type="entry name" value="MFS_Na/Anion_cotransporter"/>
</dbReference>
<keyword evidence="9 26" id="KW-1133">Transmembrane helix</keyword>
<feature type="transmembrane region" description="Helical" evidence="26">
    <location>
        <begin position="111"/>
        <end position="133"/>
    </location>
</feature>
<feature type="transmembrane region" description="Helical" evidence="26">
    <location>
        <begin position="139"/>
        <end position="160"/>
    </location>
</feature>
<reference evidence="28" key="1">
    <citation type="submission" date="2020-07" db="EMBL/GenBank/DDBJ databases">
        <title>Multicomponent nature underlies the extraordinary mechanical properties of spider dragline silk.</title>
        <authorList>
            <person name="Kono N."/>
            <person name="Nakamura H."/>
            <person name="Mori M."/>
            <person name="Yoshida Y."/>
            <person name="Ohtoshi R."/>
            <person name="Malay A.D."/>
            <person name="Moran D.A.P."/>
            <person name="Tomita M."/>
            <person name="Numata K."/>
            <person name="Arakawa K."/>
        </authorList>
    </citation>
    <scope>NUCLEOTIDE SEQUENCE</scope>
</reference>
<comment type="catalytic activity">
    <reaction evidence="15">
        <text>2 nitrate(out) + H(+)(out) = 2 nitrate(in) + H(+)(in)</text>
        <dbReference type="Rhea" id="RHEA:71539"/>
        <dbReference type="ChEBI" id="CHEBI:15378"/>
        <dbReference type="ChEBI" id="CHEBI:17632"/>
    </reaction>
    <physiologicalReaction direction="left-to-right" evidence="15">
        <dbReference type="Rhea" id="RHEA:71540"/>
    </physiologicalReaction>
</comment>
<feature type="transmembrane region" description="Helical" evidence="26">
    <location>
        <begin position="84"/>
        <end position="104"/>
    </location>
</feature>
<feature type="transmembrane region" description="Helical" evidence="26">
    <location>
        <begin position="437"/>
        <end position="458"/>
    </location>
</feature>
<dbReference type="InterPro" id="IPR011701">
    <property type="entry name" value="MFS"/>
</dbReference>
<comment type="catalytic activity">
    <reaction evidence="20">
        <text>D-glucuronate(out) + H(+)(out) = D-glucuronate(in) + H(+)(in)</text>
        <dbReference type="Rhea" id="RHEA:72591"/>
        <dbReference type="ChEBI" id="CHEBI:15378"/>
        <dbReference type="ChEBI" id="CHEBI:58720"/>
    </reaction>
    <physiologicalReaction direction="left-to-right" evidence="20">
        <dbReference type="Rhea" id="RHEA:72592"/>
    </physiologicalReaction>
</comment>
<feature type="non-terminal residue" evidence="28">
    <location>
        <position position="1"/>
    </location>
</feature>
<evidence type="ECO:0000256" key="24">
    <source>
        <dbReference type="ARBA" id="ARBA00081195"/>
    </source>
</evidence>
<dbReference type="GO" id="GO:0005765">
    <property type="term" value="C:lysosomal membrane"/>
    <property type="evidence" value="ECO:0007669"/>
    <property type="project" value="UniProtKB-SubCell"/>
</dbReference>
<comment type="catalytic activity">
    <reaction evidence="18">
        <text>N-acetyl-L-aspartyl-L-glutamate(out) = N-acetyl-L-aspartyl-L-glutamate(in)</text>
        <dbReference type="Rhea" id="RHEA:72599"/>
        <dbReference type="ChEBI" id="CHEBI:76931"/>
    </reaction>
    <physiologicalReaction direction="left-to-right" evidence="18">
        <dbReference type="Rhea" id="RHEA:72600"/>
    </physiologicalReaction>
</comment>
<dbReference type="Gene3D" id="1.20.1250.20">
    <property type="entry name" value="MFS general substrate transporter like domains"/>
    <property type="match status" value="2"/>
</dbReference>
<dbReference type="PANTHER" id="PTHR11662">
    <property type="entry name" value="SOLUTE CARRIER FAMILY 17"/>
    <property type="match status" value="1"/>
</dbReference>
<dbReference type="PANTHER" id="PTHR11662:SF399">
    <property type="entry name" value="FI19708P1-RELATED"/>
    <property type="match status" value="1"/>
</dbReference>
<feature type="transmembrane region" description="Helical" evidence="26">
    <location>
        <begin position="21"/>
        <end position="38"/>
    </location>
</feature>
<dbReference type="CDD" id="cd17318">
    <property type="entry name" value="MFS_SLC17"/>
    <property type="match status" value="1"/>
</dbReference>
<keyword evidence="8" id="KW-0769">Symport</keyword>
<dbReference type="FunFam" id="1.20.1250.20:FF:000067">
    <property type="entry name" value="sialin isoform X2"/>
    <property type="match status" value="1"/>
</dbReference>
<dbReference type="Proteomes" id="UP000887116">
    <property type="component" value="Unassembled WGS sequence"/>
</dbReference>
<name>A0A8X6G451_TRICU</name>
<comment type="catalytic activity">
    <reaction evidence="19">
        <text>L-glutamate(out) = L-glutamate(in)</text>
        <dbReference type="Rhea" id="RHEA:66336"/>
        <dbReference type="ChEBI" id="CHEBI:29985"/>
    </reaction>
    <physiologicalReaction direction="left-to-right" evidence="19">
        <dbReference type="Rhea" id="RHEA:66337"/>
    </physiologicalReaction>
</comment>
<keyword evidence="7 26" id="KW-0812">Transmembrane</keyword>
<accession>A0A8X6G451</accession>
<evidence type="ECO:0000256" key="8">
    <source>
        <dbReference type="ARBA" id="ARBA00022847"/>
    </source>
</evidence>
<feature type="transmembrane region" description="Helical" evidence="26">
    <location>
        <begin position="399"/>
        <end position="425"/>
    </location>
</feature>
<dbReference type="GO" id="GO:0046942">
    <property type="term" value="P:carboxylic acid transport"/>
    <property type="evidence" value="ECO:0007669"/>
    <property type="project" value="UniProtKB-ARBA"/>
</dbReference>
<keyword evidence="10" id="KW-0770">Synapse</keyword>
<dbReference type="GO" id="GO:0030672">
    <property type="term" value="C:synaptic vesicle membrane"/>
    <property type="evidence" value="ECO:0007669"/>
    <property type="project" value="UniProtKB-SubCell"/>
</dbReference>
<evidence type="ECO:0000256" key="15">
    <source>
        <dbReference type="ARBA" id="ARBA00050101"/>
    </source>
</evidence>
<evidence type="ECO:0000256" key="13">
    <source>
        <dbReference type="ARBA" id="ARBA00023228"/>
    </source>
</evidence>
<feature type="domain" description="Major facilitator superfamily (MFS) profile" evidence="27">
    <location>
        <begin position="17"/>
        <end position="460"/>
    </location>
</feature>
<evidence type="ECO:0000256" key="17">
    <source>
        <dbReference type="ARBA" id="ARBA00050625"/>
    </source>
</evidence>
<evidence type="ECO:0000256" key="3">
    <source>
        <dbReference type="ARBA" id="ARBA00004638"/>
    </source>
</evidence>
<dbReference type="EMBL" id="BMAO01024516">
    <property type="protein sequence ID" value="GFQ95872.1"/>
    <property type="molecule type" value="Genomic_DNA"/>
</dbReference>
<dbReference type="InterPro" id="IPR020846">
    <property type="entry name" value="MFS_dom"/>
</dbReference>
<evidence type="ECO:0000256" key="25">
    <source>
        <dbReference type="ARBA" id="ARBA00081925"/>
    </source>
</evidence>
<evidence type="ECO:0000256" key="18">
    <source>
        <dbReference type="ARBA" id="ARBA00051403"/>
    </source>
</evidence>
<protein>
    <recommendedName>
        <fullName evidence="22">Sialin</fullName>
    </recommendedName>
    <alternativeName>
        <fullName evidence="25">H(+)/nitrate cotransporter</fullName>
    </alternativeName>
    <alternativeName>
        <fullName evidence="23">H(+)/sialic acid cotransporter</fullName>
    </alternativeName>
    <alternativeName>
        <fullName evidence="24">Vesicular excitatory amino acid transporter</fullName>
    </alternativeName>
</protein>
<evidence type="ECO:0000256" key="19">
    <source>
        <dbReference type="ARBA" id="ARBA00051447"/>
    </source>
</evidence>
<keyword evidence="5" id="KW-0813">Transport</keyword>
<evidence type="ECO:0000256" key="4">
    <source>
        <dbReference type="ARBA" id="ARBA00004656"/>
    </source>
</evidence>
<feature type="transmembrane region" description="Helical" evidence="26">
    <location>
        <begin position="206"/>
        <end position="226"/>
    </location>
</feature>
<evidence type="ECO:0000256" key="14">
    <source>
        <dbReference type="ARBA" id="ARBA00023329"/>
    </source>
</evidence>
<feature type="transmembrane region" description="Helical" evidence="26">
    <location>
        <begin position="369"/>
        <end position="387"/>
    </location>
</feature>
<dbReference type="GO" id="GO:0006820">
    <property type="term" value="P:monoatomic anion transport"/>
    <property type="evidence" value="ECO:0007669"/>
    <property type="project" value="TreeGrafter"/>
</dbReference>
<evidence type="ECO:0000313" key="28">
    <source>
        <dbReference type="EMBL" id="GFQ95872.1"/>
    </source>
</evidence>
<feature type="transmembrane region" description="Helical" evidence="26">
    <location>
        <begin position="306"/>
        <end position="326"/>
    </location>
</feature>
<comment type="caution">
    <text evidence="28">The sequence shown here is derived from an EMBL/GenBank/DDBJ whole genome shotgun (WGS) entry which is preliminary data.</text>
</comment>
<evidence type="ECO:0000256" key="10">
    <source>
        <dbReference type="ARBA" id="ARBA00023018"/>
    </source>
</evidence>
<organism evidence="28 29">
    <name type="scientific">Trichonephila clavata</name>
    <name type="common">Joro spider</name>
    <name type="synonym">Nephila clavata</name>
    <dbReference type="NCBI Taxonomy" id="2740835"/>
    <lineage>
        <taxon>Eukaryota</taxon>
        <taxon>Metazoa</taxon>
        <taxon>Ecdysozoa</taxon>
        <taxon>Arthropoda</taxon>
        <taxon>Chelicerata</taxon>
        <taxon>Arachnida</taxon>
        <taxon>Araneae</taxon>
        <taxon>Araneomorphae</taxon>
        <taxon>Entelegynae</taxon>
        <taxon>Araneoidea</taxon>
        <taxon>Nephilidae</taxon>
        <taxon>Trichonephila</taxon>
    </lineage>
</organism>
<evidence type="ECO:0000256" key="2">
    <source>
        <dbReference type="ARBA" id="ARBA00004554"/>
    </source>
</evidence>
<evidence type="ECO:0000256" key="6">
    <source>
        <dbReference type="ARBA" id="ARBA00022475"/>
    </source>
</evidence>
<evidence type="ECO:0000256" key="20">
    <source>
        <dbReference type="ARBA" id="ARBA00051612"/>
    </source>
</evidence>
<proteinExistence type="predicted"/>
<evidence type="ECO:0000256" key="26">
    <source>
        <dbReference type="SAM" id="Phobius"/>
    </source>
</evidence>
<dbReference type="SUPFAM" id="SSF103473">
    <property type="entry name" value="MFS general substrate transporter"/>
    <property type="match status" value="1"/>
</dbReference>
<feature type="transmembrane region" description="Helical" evidence="26">
    <location>
        <begin position="262"/>
        <end position="286"/>
    </location>
</feature>
<evidence type="ECO:0000313" key="29">
    <source>
        <dbReference type="Proteomes" id="UP000887116"/>
    </source>
</evidence>
<evidence type="ECO:0000256" key="21">
    <source>
        <dbReference type="ARBA" id="ARBA00056891"/>
    </source>
</evidence>
<evidence type="ECO:0000256" key="7">
    <source>
        <dbReference type="ARBA" id="ARBA00022692"/>
    </source>
</evidence>
<comment type="function">
    <text evidence="21">Receptor for CM101, a polysaccharide produced by group B Streptococcus with antipathoangiogenic properties.</text>
</comment>
<evidence type="ECO:0000259" key="27">
    <source>
        <dbReference type="PROSITE" id="PS50850"/>
    </source>
</evidence>
<dbReference type="InterPro" id="IPR036259">
    <property type="entry name" value="MFS_trans_sf"/>
</dbReference>
<keyword evidence="29" id="KW-1185">Reference proteome</keyword>
<dbReference type="PROSITE" id="PS50850">
    <property type="entry name" value="MFS"/>
    <property type="match status" value="1"/>
</dbReference>
<comment type="catalytic activity">
    <reaction evidence="17">
        <text>N-acetylneuraminate(in) + H(+)(in) = N-acetylneuraminate(out) + H(+)(out)</text>
        <dbReference type="Rhea" id="RHEA:28987"/>
        <dbReference type="ChEBI" id="CHEBI:15378"/>
        <dbReference type="ChEBI" id="CHEBI:35418"/>
    </reaction>
    <physiologicalReaction direction="right-to-left" evidence="17">
        <dbReference type="Rhea" id="RHEA:28989"/>
    </physiologicalReaction>
</comment>
<evidence type="ECO:0000256" key="22">
    <source>
        <dbReference type="ARBA" id="ARBA00069713"/>
    </source>
</evidence>